<dbReference type="AlphaFoldDB" id="A0A090MAZ7"/>
<dbReference type="InParanoid" id="A0A090MAZ7"/>
<protein>
    <submittedName>
        <fullName evidence="1">Uncharacterized protein</fullName>
    </submittedName>
</protein>
<comment type="caution">
    <text evidence="1">The sequence shown here is derived from an EMBL/GenBank/DDBJ whole genome shotgun (WGS) entry which is preliminary data.</text>
</comment>
<evidence type="ECO:0000313" key="2">
    <source>
        <dbReference type="Proteomes" id="UP000009170"/>
    </source>
</evidence>
<dbReference type="Proteomes" id="UP000009170">
    <property type="component" value="Unassembled WGS sequence"/>
</dbReference>
<accession>A0A090MAZ7</accession>
<dbReference type="EMBL" id="CAID01000010">
    <property type="protein sequence ID" value="CEF99294.1"/>
    <property type="molecule type" value="Genomic_DNA"/>
</dbReference>
<gene>
    <name evidence="1" type="ORF">OT_ostta10g00660</name>
</gene>
<name>A0A090MAZ7_OSTTA</name>
<reference evidence="1 2" key="2">
    <citation type="journal article" date="2014" name="BMC Genomics">
        <title>An improved genome of the model marine alga Ostreococcus tauri unfolds by assessing Illumina de novo assemblies.</title>
        <authorList>
            <person name="Blanc-Mathieu R."/>
            <person name="Verhelst B."/>
            <person name="Derelle E."/>
            <person name="Rombauts S."/>
            <person name="Bouget F.Y."/>
            <person name="Carre I."/>
            <person name="Chateau A."/>
            <person name="Eyre-Walker A."/>
            <person name="Grimsley N."/>
            <person name="Moreau H."/>
            <person name="Piegu B."/>
            <person name="Rivals E."/>
            <person name="Schackwitz W."/>
            <person name="Van de Peer Y."/>
            <person name="Piganeau G."/>
        </authorList>
    </citation>
    <scope>NUCLEOTIDE SEQUENCE [LARGE SCALE GENOMIC DNA]</scope>
    <source>
        <strain evidence="2">OTTH 0595 / CCAP 157/2 / RCC745</strain>
    </source>
</reference>
<dbReference type="RefSeq" id="XP_022839749.1">
    <property type="nucleotide sequence ID" value="XM_022983108.1"/>
</dbReference>
<organism evidence="1 2">
    <name type="scientific">Ostreococcus tauri</name>
    <name type="common">Marine green alga</name>
    <dbReference type="NCBI Taxonomy" id="70448"/>
    <lineage>
        <taxon>Eukaryota</taxon>
        <taxon>Viridiplantae</taxon>
        <taxon>Chlorophyta</taxon>
        <taxon>Mamiellophyceae</taxon>
        <taxon>Mamiellales</taxon>
        <taxon>Bathycoccaceae</taxon>
        <taxon>Ostreococcus</taxon>
    </lineage>
</organism>
<dbReference type="Pfam" id="PF10698">
    <property type="entry name" value="DUF2505"/>
    <property type="match status" value="1"/>
</dbReference>
<sequence>MTYTKKKSKHFTFRSDLRCDARTFIDDKDTDAYRAFHMKRVGTRELEIMSDILDPESGERTIVIRTVPGIKLPKLLHGFVPNGKVEFIDTRTFADGSEHEVPFAQDFTTVNNITKHSVVRGTITIRATGENTCAVDVVGECQVALRGVGGLIENIVVDGIRKSYESLPAIVDEWMEHKKTIIDTNRKSSVSEEKPRGMGFGFRIPKTVSVDSFHSACEDARSPSIVLRDEAKAKESVLVKSRPRARTFLVCCVSKPQVGDVEEFTDAEKNLNQSSARKSFERTNTVFYSCRDLSESS</sequence>
<dbReference type="OrthoDB" id="498761at2759"/>
<reference evidence="2" key="1">
    <citation type="journal article" date="2006" name="Proc. Natl. Acad. Sci. U.S.A.">
        <title>Genome analysis of the smallest free-living eukaryote Ostreococcus tauri unveils many unique features.</title>
        <authorList>
            <person name="Derelle E."/>
            <person name="Ferraz C."/>
            <person name="Rombauts S."/>
            <person name="Rouze P."/>
            <person name="Worden A.Z."/>
            <person name="Robbens S."/>
            <person name="Partensky F."/>
            <person name="Degroeve S."/>
            <person name="Echeynie S."/>
            <person name="Cooke R."/>
            <person name="Saeys Y."/>
            <person name="Wuyts J."/>
            <person name="Jabbari K."/>
            <person name="Bowler C."/>
            <person name="Panaud O."/>
            <person name="Piegu B."/>
            <person name="Ball S.G."/>
            <person name="Ral J.-P."/>
            <person name="Bouget F.-Y."/>
            <person name="Piganeau G."/>
            <person name="De Baets B."/>
            <person name="Picard A."/>
            <person name="Delseny M."/>
            <person name="Demaille J."/>
            <person name="Van de Peer Y."/>
            <person name="Moreau H."/>
        </authorList>
    </citation>
    <scope>NUCLEOTIDE SEQUENCE [LARGE SCALE GENOMIC DNA]</scope>
    <source>
        <strain evidence="2">OTTH 0595 / CCAP 157/2 / RCC745</strain>
    </source>
</reference>
<dbReference type="GeneID" id="34946175"/>
<dbReference type="KEGG" id="ota:OT_ostta10g00660"/>
<keyword evidence="2" id="KW-1185">Reference proteome</keyword>
<dbReference type="STRING" id="70448.A0A090MAZ7"/>
<dbReference type="InterPro" id="IPR019639">
    <property type="entry name" value="DUF2505"/>
</dbReference>
<evidence type="ECO:0000313" key="1">
    <source>
        <dbReference type="EMBL" id="CEF99294.1"/>
    </source>
</evidence>
<proteinExistence type="predicted"/>